<dbReference type="GO" id="GO:0090729">
    <property type="term" value="F:toxin activity"/>
    <property type="evidence" value="ECO:0007669"/>
    <property type="project" value="UniProtKB-KW"/>
</dbReference>
<keyword evidence="5 6" id="KW-0460">Magnesium</keyword>
<comment type="function">
    <text evidence="6">Toxic component of a toxin-antitoxin (TA) system. An RNase.</text>
</comment>
<evidence type="ECO:0000256" key="2">
    <source>
        <dbReference type="ARBA" id="ARBA00022722"/>
    </source>
</evidence>
<evidence type="ECO:0000256" key="3">
    <source>
        <dbReference type="ARBA" id="ARBA00022723"/>
    </source>
</evidence>
<dbReference type="InterPro" id="IPR051619">
    <property type="entry name" value="TypeII_TA_RNase_PINc/VapC"/>
</dbReference>
<accession>A0A495XWS6</accession>
<organism evidence="8 9">
    <name type="scientific">Terracoccus luteus</name>
    <dbReference type="NCBI Taxonomy" id="53356"/>
    <lineage>
        <taxon>Bacteria</taxon>
        <taxon>Bacillati</taxon>
        <taxon>Actinomycetota</taxon>
        <taxon>Actinomycetes</taxon>
        <taxon>Micrococcales</taxon>
        <taxon>Intrasporangiaceae</taxon>
        <taxon>Terracoccus</taxon>
    </lineage>
</organism>
<keyword evidence="6" id="KW-0800">Toxin</keyword>
<dbReference type="PANTHER" id="PTHR35901:SF1">
    <property type="entry name" value="EXONUCLEASE VAPC9"/>
    <property type="match status" value="1"/>
</dbReference>
<dbReference type="GO" id="GO:0016787">
    <property type="term" value="F:hydrolase activity"/>
    <property type="evidence" value="ECO:0007669"/>
    <property type="project" value="UniProtKB-KW"/>
</dbReference>
<comment type="cofactor">
    <cofactor evidence="6">
        <name>Mg(2+)</name>
        <dbReference type="ChEBI" id="CHEBI:18420"/>
    </cofactor>
</comment>
<comment type="similarity">
    <text evidence="6">Belongs to the PINc/VapC protein family.</text>
</comment>
<dbReference type="HAMAP" id="MF_00265">
    <property type="entry name" value="VapC_Nob1"/>
    <property type="match status" value="1"/>
</dbReference>
<dbReference type="PANTHER" id="PTHR35901">
    <property type="entry name" value="RIBONUCLEASE VAPC3"/>
    <property type="match status" value="1"/>
</dbReference>
<gene>
    <name evidence="6" type="primary">vapC</name>
    <name evidence="8" type="ORF">DFJ68_1308</name>
</gene>
<keyword evidence="2 6" id="KW-0540">Nuclease</keyword>
<evidence type="ECO:0000256" key="1">
    <source>
        <dbReference type="ARBA" id="ARBA00022649"/>
    </source>
</evidence>
<dbReference type="RefSeq" id="WP_121032028.1">
    <property type="nucleotide sequence ID" value="NZ_JACHVT010000001.1"/>
</dbReference>
<evidence type="ECO:0000259" key="7">
    <source>
        <dbReference type="Pfam" id="PF01850"/>
    </source>
</evidence>
<dbReference type="GO" id="GO:0004540">
    <property type="term" value="F:RNA nuclease activity"/>
    <property type="evidence" value="ECO:0007669"/>
    <property type="project" value="InterPro"/>
</dbReference>
<dbReference type="SUPFAM" id="SSF88723">
    <property type="entry name" value="PIN domain-like"/>
    <property type="match status" value="1"/>
</dbReference>
<feature type="domain" description="PIN" evidence="7">
    <location>
        <begin position="2"/>
        <end position="115"/>
    </location>
</feature>
<dbReference type="GO" id="GO:0000287">
    <property type="term" value="F:magnesium ion binding"/>
    <property type="evidence" value="ECO:0007669"/>
    <property type="project" value="UniProtKB-UniRule"/>
</dbReference>
<proteinExistence type="inferred from homology"/>
<dbReference type="Pfam" id="PF01850">
    <property type="entry name" value="PIN"/>
    <property type="match status" value="1"/>
</dbReference>
<comment type="caution">
    <text evidence="8">The sequence shown here is derived from an EMBL/GenBank/DDBJ whole genome shotgun (WGS) entry which is preliminary data.</text>
</comment>
<protein>
    <recommendedName>
        <fullName evidence="6">Ribonuclease VapC</fullName>
        <shortName evidence="6">RNase VapC</shortName>
        <ecNumber evidence="6">3.1.-.-</ecNumber>
    </recommendedName>
    <alternativeName>
        <fullName evidence="6">Toxin VapC</fullName>
    </alternativeName>
</protein>
<keyword evidence="1 6" id="KW-1277">Toxin-antitoxin system</keyword>
<evidence type="ECO:0000256" key="4">
    <source>
        <dbReference type="ARBA" id="ARBA00022801"/>
    </source>
</evidence>
<dbReference type="Proteomes" id="UP000278440">
    <property type="component" value="Unassembled WGS sequence"/>
</dbReference>
<name>A0A495XWS6_9MICO</name>
<keyword evidence="4 6" id="KW-0378">Hydrolase</keyword>
<dbReference type="InterPro" id="IPR022907">
    <property type="entry name" value="VapC_family"/>
</dbReference>
<feature type="binding site" evidence="6">
    <location>
        <position position="5"/>
    </location>
    <ligand>
        <name>Mg(2+)</name>
        <dbReference type="ChEBI" id="CHEBI:18420"/>
    </ligand>
</feature>
<dbReference type="InterPro" id="IPR002716">
    <property type="entry name" value="PIN_dom"/>
</dbReference>
<keyword evidence="9" id="KW-1185">Reference proteome</keyword>
<reference evidence="8 9" key="1">
    <citation type="submission" date="2018-10" db="EMBL/GenBank/DDBJ databases">
        <title>Sequencing the genomes of 1000 actinobacteria strains.</title>
        <authorList>
            <person name="Klenk H.-P."/>
        </authorList>
    </citation>
    <scope>NUCLEOTIDE SEQUENCE [LARGE SCALE GENOMIC DNA]</scope>
    <source>
        <strain evidence="8 9">DSM 44267</strain>
    </source>
</reference>
<dbReference type="EMBL" id="RBXT01000001">
    <property type="protein sequence ID" value="RKT77879.1"/>
    <property type="molecule type" value="Genomic_DNA"/>
</dbReference>
<dbReference type="OrthoDB" id="4377304at2"/>
<dbReference type="AlphaFoldDB" id="A0A495XWS6"/>
<dbReference type="InterPro" id="IPR029060">
    <property type="entry name" value="PIN-like_dom_sf"/>
</dbReference>
<sequence length="130" mass="14300">MIVIDASAMVEALVGRDVDAQLLSVLAGDLDAPHLLDVEVLSVLRGLELGRKLAPPVAQQARLDHFAFRITRHGLDPHAERVWQLRHRFTAYDASYVALAEALDVPLYTCDSKLASDGHTAEVRLVARTH</sequence>
<dbReference type="CDD" id="cd09873">
    <property type="entry name" value="PIN_Pae0151-like"/>
    <property type="match status" value="1"/>
</dbReference>
<evidence type="ECO:0000313" key="9">
    <source>
        <dbReference type="Proteomes" id="UP000278440"/>
    </source>
</evidence>
<dbReference type="InterPro" id="IPR044153">
    <property type="entry name" value="PIN_Pae0151-like"/>
</dbReference>
<feature type="binding site" evidence="6">
    <location>
        <position position="93"/>
    </location>
    <ligand>
        <name>Mg(2+)</name>
        <dbReference type="ChEBI" id="CHEBI:18420"/>
    </ligand>
</feature>
<evidence type="ECO:0000313" key="8">
    <source>
        <dbReference type="EMBL" id="RKT77879.1"/>
    </source>
</evidence>
<dbReference type="Gene3D" id="3.40.50.1010">
    <property type="entry name" value="5'-nuclease"/>
    <property type="match status" value="1"/>
</dbReference>
<evidence type="ECO:0000256" key="6">
    <source>
        <dbReference type="HAMAP-Rule" id="MF_00265"/>
    </source>
</evidence>
<dbReference type="EC" id="3.1.-.-" evidence="6"/>
<keyword evidence="3 6" id="KW-0479">Metal-binding</keyword>
<evidence type="ECO:0000256" key="5">
    <source>
        <dbReference type="ARBA" id="ARBA00022842"/>
    </source>
</evidence>